<dbReference type="Pfam" id="PF01602">
    <property type="entry name" value="Adaptin_N"/>
    <property type="match status" value="1"/>
</dbReference>
<evidence type="ECO:0000313" key="16">
    <source>
        <dbReference type="Proteomes" id="UP000324585"/>
    </source>
</evidence>
<dbReference type="InterPro" id="IPR032154">
    <property type="entry name" value="Coatomer_g_Cpla"/>
</dbReference>
<dbReference type="InterPro" id="IPR014955">
    <property type="entry name" value="DUF1826"/>
</dbReference>
<dbReference type="GO" id="GO:0030126">
    <property type="term" value="C:COPI vesicle coat"/>
    <property type="evidence" value="ECO:0007669"/>
    <property type="project" value="InterPro"/>
</dbReference>
<dbReference type="InterPro" id="IPR013040">
    <property type="entry name" value="Coatomer_gsu_app_Ig-like_dom"/>
</dbReference>
<sequence length="1310" mass="143246">MGDVKYKDEDTWGYTYVSPFEGIQKGQVLQECRVFNDQKLNTAKCEEALTRLLYLVMQGEKLTIDEGGTVFFGVTKLFQSQDHSLRRLVYLAIKELAAAAEESVFIVTNCLMKDINNKEDMLRANATRVLCRITDGQSIQAIERFLNQEIVDKNPYVASAALTSGQYLLRDNKGEVLRRWVNEIAQAMEHPNKMVQYHALCLMYMIRQNDKLSVTKMIQQLVRSGQRTPLATVMLLRLVGKACGDVPVTPGQPRALFDFLEACLRHRSDMVVHEAARQIVALPEVNSIELQPVVNVMQLFLVQEKVTLRFSAMRLLNRIAATHPAALAPVNGDMEQLLQDSNRSIATLAITVLLRTGSESSIERLLKQIQTFLPELGDEFKTKVVDAIHQLCLKFPSKLYALLNFLGSTLREEGGFAFKKTIVNTYVSILSRIPESKEIALSHLCEFIEDCEHTSLSARVLYLLGELGPTMPYPGKYVRYIFNRIILENAMVRAAAVSALCSFAMTDTSPTLRRSVVVLLQQSLVDNDDEVRDRAAFYVKALGLDDVMSAVQNKVPVSETPMKPAVPYDLLFKLPCPVQNLEADLIRYVNSQVAGTAASPFDLNAVSKAALPGHSYKTAGSGGGKSAAGYGGGAAEDAMDADHSAYDDNTGAGDGTGGVASSADPAAKVCASAEIAALGFVNRPFKSCLPPIDLTEEDTEYEVRCVKHVYTEAVILEFSIVNTMNTVSLANVRVEVDIADVEGVAKVAYVSAPIVRYGTPESCFTVLFCEAPGEVFMNGAMTCAMKYVPMETDPNTGEFSADDDYEDEYAVDDLAITIGDLMAAPGELPSNFKNAWEQLGDEFEVQDDLALSDYKTVAEAVAAVSSFLAMTPCEGTDRPLSFPCDVSTLNTYFEYRENFDRVSNSVVPEGSKAHRASVRGRLTCTKRAGHQARNCLVLVGVFSPLHVHGMTEMGFCLQFGTSVNVGAFCVAGVASTSRNDSVSAGAQRTLARRKVVRADQTVRRETHRGILQSAKHEATRISATLRSDASATVESAGCAVCSDLVQAKTSLLDERYNAVRLTRDPCLEAAGRAWESFMAKPGPEFDVCFDVPAGENSLHFLKHKLADATGSVDDNIVHLSALAAQRLLDLHAASGETSQRLGVLPQPTRKGYVVRLARIDRVQCPRFHVDNVRLRTIATLVGAGTVVANEQFVNRDAFLSYRNQPSPAADAYDALLSELFHSSSPTGSVKRIQCAEPTIEAQSSSQANAAVAFAAAAPREALFLKGVRWKNDSGQWPHAVIHRSPTQAESALERHGGRLILQVDDARHQL</sequence>
<dbReference type="GO" id="GO:0005793">
    <property type="term" value="C:endoplasmic reticulum-Golgi intermediate compartment"/>
    <property type="evidence" value="ECO:0007669"/>
    <property type="project" value="TreeGrafter"/>
</dbReference>
<dbReference type="GO" id="GO:0000139">
    <property type="term" value="C:Golgi membrane"/>
    <property type="evidence" value="ECO:0007669"/>
    <property type="project" value="UniProtKB-SubCell"/>
</dbReference>
<dbReference type="Pfam" id="PF16381">
    <property type="entry name" value="Coatomer_g_Cpla"/>
    <property type="match status" value="1"/>
</dbReference>
<dbReference type="GO" id="GO:0006886">
    <property type="term" value="P:intracellular protein transport"/>
    <property type="evidence" value="ECO:0007669"/>
    <property type="project" value="InterPro"/>
</dbReference>
<proteinExistence type="inferred from homology"/>
<evidence type="ECO:0000256" key="3">
    <source>
        <dbReference type="ARBA" id="ARBA00010720"/>
    </source>
</evidence>
<gene>
    <name evidence="15" type="ORF">FVE85_0923</name>
</gene>
<name>A0A5J4Z2N7_PORPP</name>
<dbReference type="Gene3D" id="1.25.10.10">
    <property type="entry name" value="Leucine-rich Repeat Variant"/>
    <property type="match status" value="2"/>
</dbReference>
<dbReference type="InterPro" id="IPR009028">
    <property type="entry name" value="Coatomer/calthrin_app_sub_C"/>
</dbReference>
<dbReference type="Gene3D" id="2.60.40.1480">
    <property type="entry name" value="Coatomer, gamma subunit, appendage domain"/>
    <property type="match status" value="1"/>
</dbReference>
<dbReference type="Proteomes" id="UP000324585">
    <property type="component" value="Unassembled WGS sequence"/>
</dbReference>
<keyword evidence="11" id="KW-0968">Cytoplasmic vesicle</keyword>
<protein>
    <submittedName>
        <fullName evidence="15">Coatomer subunit gamma-2</fullName>
    </submittedName>
</protein>
<evidence type="ECO:0000256" key="7">
    <source>
        <dbReference type="ARBA" id="ARBA00022892"/>
    </source>
</evidence>
<dbReference type="InterPro" id="IPR011989">
    <property type="entry name" value="ARM-like"/>
</dbReference>
<dbReference type="InterPro" id="IPR013041">
    <property type="entry name" value="Clathrin_app_Ig-like_sf"/>
</dbReference>
<reference evidence="16" key="1">
    <citation type="journal article" date="2019" name="Nat. Commun.">
        <title>Expansion of phycobilisome linker gene families in mesophilic red algae.</title>
        <authorList>
            <person name="Lee J."/>
            <person name="Kim D."/>
            <person name="Bhattacharya D."/>
            <person name="Yoon H.S."/>
        </authorList>
    </citation>
    <scope>NUCLEOTIDE SEQUENCE [LARGE SCALE GENOMIC DNA]</scope>
    <source>
        <strain evidence="16">CCMP 1328</strain>
    </source>
</reference>
<dbReference type="Pfam" id="PF08752">
    <property type="entry name" value="COP-gamma_platf"/>
    <property type="match status" value="1"/>
</dbReference>
<keyword evidence="8" id="KW-0653">Protein transport</keyword>
<evidence type="ECO:0000256" key="9">
    <source>
        <dbReference type="ARBA" id="ARBA00023034"/>
    </source>
</evidence>
<dbReference type="GO" id="GO:0006891">
    <property type="term" value="P:intra-Golgi vesicle-mediated transport"/>
    <property type="evidence" value="ECO:0007669"/>
    <property type="project" value="TreeGrafter"/>
</dbReference>
<evidence type="ECO:0000256" key="5">
    <source>
        <dbReference type="ARBA" id="ARBA00022490"/>
    </source>
</evidence>
<evidence type="ECO:0000256" key="4">
    <source>
        <dbReference type="ARBA" id="ARBA00022448"/>
    </source>
</evidence>
<dbReference type="Gene3D" id="3.30.310.10">
    <property type="entry name" value="TATA-Binding Protein"/>
    <property type="match status" value="1"/>
</dbReference>
<organism evidence="15 16">
    <name type="scientific">Porphyridium purpureum</name>
    <name type="common">Red alga</name>
    <name type="synonym">Porphyridium cruentum</name>
    <dbReference type="NCBI Taxonomy" id="35688"/>
    <lineage>
        <taxon>Eukaryota</taxon>
        <taxon>Rhodophyta</taxon>
        <taxon>Bangiophyceae</taxon>
        <taxon>Porphyridiales</taxon>
        <taxon>Porphyridiaceae</taxon>
        <taxon>Porphyridium</taxon>
    </lineage>
</organism>
<evidence type="ECO:0000259" key="14">
    <source>
        <dbReference type="Pfam" id="PF16381"/>
    </source>
</evidence>
<dbReference type="EMBL" id="VRMN01000002">
    <property type="protein sequence ID" value="KAA8497194.1"/>
    <property type="molecule type" value="Genomic_DNA"/>
</dbReference>
<dbReference type="InterPro" id="IPR016024">
    <property type="entry name" value="ARM-type_fold"/>
</dbReference>
<dbReference type="SUPFAM" id="SSF49348">
    <property type="entry name" value="Clathrin adaptor appendage domain"/>
    <property type="match status" value="1"/>
</dbReference>
<accession>A0A5J4Z2N7</accession>
<keyword evidence="16" id="KW-1185">Reference proteome</keyword>
<comment type="similarity">
    <text evidence="3">Belongs to the COPG family.</text>
</comment>
<dbReference type="SUPFAM" id="SSF48371">
    <property type="entry name" value="ARM repeat"/>
    <property type="match status" value="1"/>
</dbReference>
<dbReference type="InterPro" id="IPR017106">
    <property type="entry name" value="Coatomer_gsu"/>
</dbReference>
<keyword evidence="7" id="KW-0931">ER-Golgi transport</keyword>
<keyword evidence="10" id="KW-0472">Membrane</keyword>
<dbReference type="SUPFAM" id="SSF55711">
    <property type="entry name" value="Subdomain of clathrin and coatomer appendage domain"/>
    <property type="match status" value="1"/>
</dbReference>
<evidence type="ECO:0000259" key="12">
    <source>
        <dbReference type="Pfam" id="PF01602"/>
    </source>
</evidence>
<evidence type="ECO:0000256" key="10">
    <source>
        <dbReference type="ARBA" id="ARBA00023136"/>
    </source>
</evidence>
<evidence type="ECO:0000256" key="1">
    <source>
        <dbReference type="ARBA" id="ARBA00004255"/>
    </source>
</evidence>
<dbReference type="GO" id="GO:0009306">
    <property type="term" value="P:protein secretion"/>
    <property type="evidence" value="ECO:0007669"/>
    <property type="project" value="TreeGrafter"/>
</dbReference>
<keyword evidence="4" id="KW-0813">Transport</keyword>
<evidence type="ECO:0000313" key="15">
    <source>
        <dbReference type="EMBL" id="KAA8497194.1"/>
    </source>
</evidence>
<comment type="subcellular location">
    <subcellularLocation>
        <location evidence="2">Cytoplasmic vesicle</location>
        <location evidence="2">COPI-coated vesicle membrane</location>
        <topology evidence="2">Peripheral membrane protein</topology>
        <orientation evidence="2">Cytoplasmic side</orientation>
    </subcellularLocation>
    <subcellularLocation>
        <location evidence="1">Golgi apparatus membrane</location>
        <topology evidence="1">Peripheral membrane protein</topology>
        <orientation evidence="1">Cytoplasmic side</orientation>
    </subcellularLocation>
</comment>
<dbReference type="PANTHER" id="PTHR10261">
    <property type="entry name" value="COATOMER SUBUNIT GAMMA"/>
    <property type="match status" value="1"/>
</dbReference>
<dbReference type="Pfam" id="PF08856">
    <property type="entry name" value="DUF1826"/>
    <property type="match status" value="1"/>
</dbReference>
<feature type="domain" description="Coatomer subunit gamma C-terminal" evidence="14">
    <location>
        <begin position="830"/>
        <end position="878"/>
    </location>
</feature>
<dbReference type="GO" id="GO:0005198">
    <property type="term" value="F:structural molecule activity"/>
    <property type="evidence" value="ECO:0007669"/>
    <property type="project" value="InterPro"/>
</dbReference>
<dbReference type="FunFam" id="1.25.10.10:FF:000071">
    <property type="entry name" value="Coatomer subunit gamma"/>
    <property type="match status" value="1"/>
</dbReference>
<evidence type="ECO:0000259" key="13">
    <source>
        <dbReference type="Pfam" id="PF08752"/>
    </source>
</evidence>
<dbReference type="InterPro" id="IPR002553">
    <property type="entry name" value="Clathrin/coatomer_adapt-like_N"/>
</dbReference>
<evidence type="ECO:0000256" key="8">
    <source>
        <dbReference type="ARBA" id="ARBA00022927"/>
    </source>
</evidence>
<dbReference type="GO" id="GO:0006888">
    <property type="term" value="P:endoplasmic reticulum to Golgi vesicle-mediated transport"/>
    <property type="evidence" value="ECO:0007669"/>
    <property type="project" value="TreeGrafter"/>
</dbReference>
<dbReference type="InterPro" id="IPR012295">
    <property type="entry name" value="TBP_dom_sf"/>
</dbReference>
<evidence type="ECO:0000256" key="2">
    <source>
        <dbReference type="ARBA" id="ARBA00004347"/>
    </source>
</evidence>
<dbReference type="InterPro" id="IPR037067">
    <property type="entry name" value="Coatomer_gsu_app_sf"/>
</dbReference>
<feature type="domain" description="Coatomer gamma subunit appendage Ig-like subdomain" evidence="13">
    <location>
        <begin position="669"/>
        <end position="817"/>
    </location>
</feature>
<comment type="caution">
    <text evidence="15">The sequence shown here is derived from an EMBL/GenBank/DDBJ whole genome shotgun (WGS) entry which is preliminary data.</text>
</comment>
<dbReference type="OrthoDB" id="1074925at2759"/>
<keyword evidence="6" id="KW-0677">Repeat</keyword>
<keyword evidence="9" id="KW-0333">Golgi apparatus</keyword>
<dbReference type="PANTHER" id="PTHR10261:SF0">
    <property type="entry name" value="COATOMER SUBUNIT GAMMA-2"/>
    <property type="match status" value="1"/>
</dbReference>
<dbReference type="GO" id="GO:0005783">
    <property type="term" value="C:endoplasmic reticulum"/>
    <property type="evidence" value="ECO:0007669"/>
    <property type="project" value="TreeGrafter"/>
</dbReference>
<feature type="domain" description="Clathrin/coatomer adaptor adaptin-like N-terminal" evidence="12">
    <location>
        <begin position="29"/>
        <end position="543"/>
    </location>
</feature>
<keyword evidence="5" id="KW-0963">Cytoplasm</keyword>
<evidence type="ECO:0000256" key="6">
    <source>
        <dbReference type="ARBA" id="ARBA00022737"/>
    </source>
</evidence>
<evidence type="ECO:0000256" key="11">
    <source>
        <dbReference type="ARBA" id="ARBA00023329"/>
    </source>
</evidence>